<reference evidence="8" key="2">
    <citation type="submission" date="2025-09" db="UniProtKB">
        <authorList>
            <consortium name="Ensembl"/>
        </authorList>
    </citation>
    <scope>IDENTIFICATION</scope>
</reference>
<dbReference type="PANTHER" id="PTHR10160">
    <property type="entry name" value="NAD(P) TRANSHYDROGENASE"/>
    <property type="match status" value="1"/>
</dbReference>
<dbReference type="SMART" id="SM01002">
    <property type="entry name" value="AlaDh_PNT_C"/>
    <property type="match status" value="1"/>
</dbReference>
<feature type="transmembrane region" description="Helical" evidence="6">
    <location>
        <begin position="346"/>
        <end position="373"/>
    </location>
</feature>
<dbReference type="Ensembl" id="ENSOSUT00000012403.1">
    <property type="protein sequence ID" value="ENSOSUP00000011991.1"/>
    <property type="gene ID" value="ENSOSUG00000008648.1"/>
</dbReference>
<dbReference type="GO" id="GO:0005886">
    <property type="term" value="C:plasma membrane"/>
    <property type="evidence" value="ECO:0007669"/>
    <property type="project" value="TreeGrafter"/>
</dbReference>
<sequence>MSYFWHGYSNVFSSKGVTISLQCYLFTCYRYKSVVLASNHFGRDFTGQITAAGQVSSVKMLIIGGGIAGLAAAGAAKAMGVTSPALEQLKFPGAEPLEGYYSNPVLFAKQCKEVDIDISTALFPGKILLITTGEPGFCGWVVFFRILAAFTRTPCSRYVHSPGVVNAGYKDLPSGMATQASSLYSNNILKLLKLFLLREYFCFEQKDDLDYGAINHVIRGILVMKVRFTAFKTPFQGLAGILGLMFLSPNPSFIQIVTRFVLAWNSGYHTTQGVTPGLHLPLIPEIVFIIAKCTVCCFLLLYASLSQFLLCLSLNYWFSVLLPIFIFFPFLLPIPLQRVKPEVQQCYMLTFSFVFQRMYFGSVVCCAGVLAGLSSQNTSGFGNALGVWLGSLKSSPEVLVQMSMAMALGRRILYLILWRSVETLQG</sequence>
<feature type="domain" description="Alanine dehydrogenase/pyridine nucleotide transhydrogenase NAD(H)-binding" evidence="7">
    <location>
        <begin position="38"/>
        <end position="148"/>
    </location>
</feature>
<dbReference type="SUPFAM" id="SSF51735">
    <property type="entry name" value="NAD(P)-binding Rossmann-fold domains"/>
    <property type="match status" value="1"/>
</dbReference>
<protein>
    <recommendedName>
        <fullName evidence="1">proton-translocating NAD(P)(+) transhydrogenase</fullName>
        <ecNumber evidence="1">7.1.1.1</ecNumber>
    </recommendedName>
</protein>
<accession>A0A8C8B159</accession>
<evidence type="ECO:0000259" key="7">
    <source>
        <dbReference type="SMART" id="SM01002"/>
    </source>
</evidence>
<evidence type="ECO:0000256" key="5">
    <source>
        <dbReference type="ARBA" id="ARBA00048202"/>
    </source>
</evidence>
<reference evidence="8" key="1">
    <citation type="submission" date="2025-08" db="UniProtKB">
        <authorList>
            <consortium name="Ensembl"/>
        </authorList>
    </citation>
    <scope>IDENTIFICATION</scope>
</reference>
<keyword evidence="9" id="KW-1185">Reference proteome</keyword>
<dbReference type="AlphaFoldDB" id="A0A8C8B159"/>
<evidence type="ECO:0000313" key="8">
    <source>
        <dbReference type="Ensembl" id="ENSOSUP00000011991.1"/>
    </source>
</evidence>
<keyword evidence="6" id="KW-0812">Transmembrane</keyword>
<dbReference type="Pfam" id="PF01262">
    <property type="entry name" value="AlaDh_PNT_C"/>
    <property type="match status" value="1"/>
</dbReference>
<keyword evidence="2" id="KW-0521">NADP</keyword>
<evidence type="ECO:0000256" key="2">
    <source>
        <dbReference type="ARBA" id="ARBA00022857"/>
    </source>
</evidence>
<dbReference type="InterPro" id="IPR007698">
    <property type="entry name" value="AlaDH/PNT_NAD(H)-bd"/>
</dbReference>
<keyword evidence="6" id="KW-0472">Membrane</keyword>
<dbReference type="PANTHER" id="PTHR10160:SF30">
    <property type="entry name" value="PROTON-TRANSLOCATING NAD(P)(+) TRANSHYDROGENASE"/>
    <property type="match status" value="1"/>
</dbReference>
<dbReference type="Proteomes" id="UP000694552">
    <property type="component" value="Unplaced"/>
</dbReference>
<dbReference type="InterPro" id="IPR036291">
    <property type="entry name" value="NAD(P)-bd_dom_sf"/>
</dbReference>
<dbReference type="EC" id="7.1.1.1" evidence="1"/>
<keyword evidence="3" id="KW-1278">Translocase</keyword>
<dbReference type="GO" id="GO:0050661">
    <property type="term" value="F:NADP binding"/>
    <property type="evidence" value="ECO:0007669"/>
    <property type="project" value="TreeGrafter"/>
</dbReference>
<feature type="transmembrane region" description="Helical" evidence="6">
    <location>
        <begin position="316"/>
        <end position="334"/>
    </location>
</feature>
<evidence type="ECO:0000313" key="9">
    <source>
        <dbReference type="Proteomes" id="UP000694552"/>
    </source>
</evidence>
<evidence type="ECO:0000256" key="6">
    <source>
        <dbReference type="SAM" id="Phobius"/>
    </source>
</evidence>
<evidence type="ECO:0000256" key="3">
    <source>
        <dbReference type="ARBA" id="ARBA00022967"/>
    </source>
</evidence>
<comment type="catalytic activity">
    <reaction evidence="5">
        <text>NAD(+) + NADPH + H(+)(in) = NADH + NADP(+) + H(+)(out)</text>
        <dbReference type="Rhea" id="RHEA:47992"/>
        <dbReference type="ChEBI" id="CHEBI:15378"/>
        <dbReference type="ChEBI" id="CHEBI:57540"/>
        <dbReference type="ChEBI" id="CHEBI:57783"/>
        <dbReference type="ChEBI" id="CHEBI:57945"/>
        <dbReference type="ChEBI" id="CHEBI:58349"/>
        <dbReference type="EC" id="7.1.1.1"/>
    </reaction>
</comment>
<feature type="transmembrane region" description="Helical" evidence="6">
    <location>
        <begin position="286"/>
        <end position="310"/>
    </location>
</feature>
<keyword evidence="6" id="KW-1133">Transmembrane helix</keyword>
<dbReference type="Gene3D" id="3.40.50.720">
    <property type="entry name" value="NAD(P)-binding Rossmann-like Domain"/>
    <property type="match status" value="3"/>
</dbReference>
<evidence type="ECO:0000256" key="1">
    <source>
        <dbReference type="ARBA" id="ARBA00012943"/>
    </source>
</evidence>
<dbReference type="GO" id="GO:0006740">
    <property type="term" value="P:NADPH regeneration"/>
    <property type="evidence" value="ECO:0007669"/>
    <property type="project" value="TreeGrafter"/>
</dbReference>
<organism evidence="8 9">
    <name type="scientific">Otus sunia</name>
    <name type="common">Oriental scops-owl</name>
    <dbReference type="NCBI Taxonomy" id="257818"/>
    <lineage>
        <taxon>Eukaryota</taxon>
        <taxon>Metazoa</taxon>
        <taxon>Chordata</taxon>
        <taxon>Craniata</taxon>
        <taxon>Vertebrata</taxon>
        <taxon>Euteleostomi</taxon>
        <taxon>Archelosauria</taxon>
        <taxon>Archosauria</taxon>
        <taxon>Dinosauria</taxon>
        <taxon>Saurischia</taxon>
        <taxon>Theropoda</taxon>
        <taxon>Coelurosauria</taxon>
        <taxon>Aves</taxon>
        <taxon>Neognathae</taxon>
        <taxon>Neoaves</taxon>
        <taxon>Telluraves</taxon>
        <taxon>Strigiformes</taxon>
        <taxon>Strigidae</taxon>
        <taxon>Otus</taxon>
    </lineage>
</organism>
<proteinExistence type="predicted"/>
<name>A0A8C8B159_9STRI</name>
<dbReference type="GO" id="GO:0008750">
    <property type="term" value="F:proton-translocating NAD(P)+ transhydrogenase activity"/>
    <property type="evidence" value="ECO:0007669"/>
    <property type="project" value="UniProtKB-EC"/>
</dbReference>
<evidence type="ECO:0000256" key="4">
    <source>
        <dbReference type="ARBA" id="ARBA00023027"/>
    </source>
</evidence>
<keyword evidence="4" id="KW-0520">NAD</keyword>